<feature type="active site" evidence="6">
    <location>
        <position position="34"/>
    </location>
</feature>
<dbReference type="PRINTS" id="PR00727">
    <property type="entry name" value="LEADERPTASE"/>
</dbReference>
<evidence type="ECO:0000313" key="10">
    <source>
        <dbReference type="Proteomes" id="UP000446866"/>
    </source>
</evidence>
<dbReference type="InterPro" id="IPR019533">
    <property type="entry name" value="Peptidase_S26"/>
</dbReference>
<dbReference type="InterPro" id="IPR036286">
    <property type="entry name" value="LexA/Signal_pep-like_sf"/>
</dbReference>
<comment type="subcellular location">
    <subcellularLocation>
        <location evidence="2">Cell membrane</location>
        <topology evidence="2">Single-pass type II membrane protein</topology>
    </subcellularLocation>
    <subcellularLocation>
        <location evidence="7">Membrane</location>
        <topology evidence="7">Single-pass type II membrane protein</topology>
    </subcellularLocation>
</comment>
<comment type="caution">
    <text evidence="9">The sequence shown here is derived from an EMBL/GenBank/DDBJ whole genome shotgun (WGS) entry which is preliminary data.</text>
</comment>
<dbReference type="RefSeq" id="WP_160202054.1">
    <property type="nucleotide sequence ID" value="NZ_QXWK01000015.1"/>
</dbReference>
<accession>A0A845QI16</accession>
<dbReference type="SUPFAM" id="SSF51306">
    <property type="entry name" value="LexA/Signal peptidase"/>
    <property type="match status" value="1"/>
</dbReference>
<evidence type="ECO:0000313" key="9">
    <source>
        <dbReference type="EMBL" id="NBH61770.1"/>
    </source>
</evidence>
<evidence type="ECO:0000256" key="3">
    <source>
        <dbReference type="ARBA" id="ARBA00009370"/>
    </source>
</evidence>
<feature type="domain" description="Peptidase S26" evidence="8">
    <location>
        <begin position="10"/>
        <end position="163"/>
    </location>
</feature>
<dbReference type="InterPro" id="IPR019758">
    <property type="entry name" value="Pept_S26A_signal_pept_1_CS"/>
</dbReference>
<keyword evidence="7" id="KW-0645">Protease</keyword>
<sequence length="164" mass="17884">MKKSVVFLLAVILGTGAGLLVSLAFQITEVTDHSMLPAYENGDQVLVSRLAFAGKKGPQQGDVILMKNKIYAVSGENTVMLKRVIGVEGDRILITEGQVYVNNQKLDEEYVFTQGISGDMEEIQIPAGKIFVMGDNRAASTDSRHESVGLVDEEDLLGKVILKW</sequence>
<reference evidence="9 10" key="1">
    <citation type="submission" date="2018-08" db="EMBL/GenBank/DDBJ databases">
        <title>Murine metabolic-syndrome-specific gut microbial biobank.</title>
        <authorList>
            <person name="Liu C."/>
        </authorList>
    </citation>
    <scope>NUCLEOTIDE SEQUENCE [LARGE SCALE GENOMIC DNA]</scope>
    <source>
        <strain evidence="9 10">28</strain>
    </source>
</reference>
<dbReference type="Pfam" id="PF10502">
    <property type="entry name" value="Peptidase_S26"/>
    <property type="match status" value="1"/>
</dbReference>
<dbReference type="PANTHER" id="PTHR43390">
    <property type="entry name" value="SIGNAL PEPTIDASE I"/>
    <property type="match status" value="1"/>
</dbReference>
<evidence type="ECO:0000256" key="6">
    <source>
        <dbReference type="PIRSR" id="PIRSR600223-1"/>
    </source>
</evidence>
<comment type="similarity">
    <text evidence="3 7">Belongs to the peptidase S26 family.</text>
</comment>
<dbReference type="Proteomes" id="UP000446866">
    <property type="component" value="Unassembled WGS sequence"/>
</dbReference>
<evidence type="ECO:0000256" key="2">
    <source>
        <dbReference type="ARBA" id="ARBA00004401"/>
    </source>
</evidence>
<dbReference type="NCBIfam" id="TIGR02227">
    <property type="entry name" value="sigpep_I_bact"/>
    <property type="match status" value="1"/>
</dbReference>
<proteinExistence type="inferred from homology"/>
<dbReference type="EMBL" id="QXWK01000015">
    <property type="protein sequence ID" value="NBH61770.1"/>
    <property type="molecule type" value="Genomic_DNA"/>
</dbReference>
<keyword evidence="10" id="KW-1185">Reference proteome</keyword>
<evidence type="ECO:0000256" key="1">
    <source>
        <dbReference type="ARBA" id="ARBA00000677"/>
    </source>
</evidence>
<evidence type="ECO:0000256" key="4">
    <source>
        <dbReference type="ARBA" id="ARBA00013208"/>
    </source>
</evidence>
<organism evidence="9 10">
    <name type="scientific">Anaerotruncus colihominis</name>
    <dbReference type="NCBI Taxonomy" id="169435"/>
    <lineage>
        <taxon>Bacteria</taxon>
        <taxon>Bacillati</taxon>
        <taxon>Bacillota</taxon>
        <taxon>Clostridia</taxon>
        <taxon>Eubacteriales</taxon>
        <taxon>Oscillospiraceae</taxon>
        <taxon>Anaerotruncus</taxon>
    </lineage>
</organism>
<keyword evidence="5 7" id="KW-0378">Hydrolase</keyword>
<dbReference type="AlphaFoldDB" id="A0A845QI16"/>
<dbReference type="GO" id="GO:0009003">
    <property type="term" value="F:signal peptidase activity"/>
    <property type="evidence" value="ECO:0007669"/>
    <property type="project" value="UniProtKB-EC"/>
</dbReference>
<name>A0A845QI16_9FIRM</name>
<evidence type="ECO:0000259" key="8">
    <source>
        <dbReference type="Pfam" id="PF10502"/>
    </source>
</evidence>
<gene>
    <name evidence="9" type="primary">lepB</name>
    <name evidence="9" type="ORF">D0435_08910</name>
</gene>
<protein>
    <recommendedName>
        <fullName evidence="4 7">Signal peptidase I</fullName>
        <ecNumber evidence="4 7">3.4.21.89</ecNumber>
    </recommendedName>
</protein>
<dbReference type="Gene3D" id="2.10.109.10">
    <property type="entry name" value="Umud Fragment, subunit A"/>
    <property type="match status" value="1"/>
</dbReference>
<evidence type="ECO:0000256" key="7">
    <source>
        <dbReference type="RuleBase" id="RU362042"/>
    </source>
</evidence>
<dbReference type="CDD" id="cd06530">
    <property type="entry name" value="S26_SPase_I"/>
    <property type="match status" value="1"/>
</dbReference>
<dbReference type="GO" id="GO:0004252">
    <property type="term" value="F:serine-type endopeptidase activity"/>
    <property type="evidence" value="ECO:0007669"/>
    <property type="project" value="InterPro"/>
</dbReference>
<evidence type="ECO:0000256" key="5">
    <source>
        <dbReference type="ARBA" id="ARBA00022801"/>
    </source>
</evidence>
<dbReference type="EC" id="3.4.21.89" evidence="4 7"/>
<dbReference type="PROSITE" id="PS00761">
    <property type="entry name" value="SPASE_I_3"/>
    <property type="match status" value="1"/>
</dbReference>
<dbReference type="PANTHER" id="PTHR43390:SF1">
    <property type="entry name" value="CHLOROPLAST PROCESSING PEPTIDASE"/>
    <property type="match status" value="1"/>
</dbReference>
<dbReference type="InterPro" id="IPR000223">
    <property type="entry name" value="Pept_S26A_signal_pept_1"/>
</dbReference>
<dbReference type="GO" id="GO:0006465">
    <property type="term" value="P:signal peptide processing"/>
    <property type="evidence" value="ECO:0007669"/>
    <property type="project" value="InterPro"/>
</dbReference>
<feature type="active site" evidence="6">
    <location>
        <position position="82"/>
    </location>
</feature>
<dbReference type="GO" id="GO:0005886">
    <property type="term" value="C:plasma membrane"/>
    <property type="evidence" value="ECO:0007669"/>
    <property type="project" value="UniProtKB-SubCell"/>
</dbReference>
<comment type="catalytic activity">
    <reaction evidence="1 7">
        <text>Cleavage of hydrophobic, N-terminal signal or leader sequences from secreted and periplasmic proteins.</text>
        <dbReference type="EC" id="3.4.21.89"/>
    </reaction>
</comment>